<evidence type="ECO:0000313" key="3">
    <source>
        <dbReference type="Proteomes" id="UP000287033"/>
    </source>
</evidence>
<gene>
    <name evidence="2" type="ORF">chiPu_0024016</name>
</gene>
<dbReference type="AlphaFoldDB" id="A0A401TCX5"/>
<name>A0A401TCX5_CHIPU</name>
<accession>A0A401TCX5</accession>
<dbReference type="EMBL" id="BEZZ01031084">
    <property type="protein sequence ID" value="GCC40498.1"/>
    <property type="molecule type" value="Genomic_DNA"/>
</dbReference>
<feature type="region of interest" description="Disordered" evidence="1">
    <location>
        <begin position="1"/>
        <end position="34"/>
    </location>
</feature>
<proteinExistence type="predicted"/>
<protein>
    <submittedName>
        <fullName evidence="2">Uncharacterized protein</fullName>
    </submittedName>
</protein>
<evidence type="ECO:0000313" key="2">
    <source>
        <dbReference type="EMBL" id="GCC40498.1"/>
    </source>
</evidence>
<keyword evidence="3" id="KW-1185">Reference proteome</keyword>
<evidence type="ECO:0000256" key="1">
    <source>
        <dbReference type="SAM" id="MobiDB-lite"/>
    </source>
</evidence>
<organism evidence="2 3">
    <name type="scientific">Chiloscyllium punctatum</name>
    <name type="common">Brownbanded bambooshark</name>
    <name type="synonym">Hemiscyllium punctatum</name>
    <dbReference type="NCBI Taxonomy" id="137246"/>
    <lineage>
        <taxon>Eukaryota</taxon>
        <taxon>Metazoa</taxon>
        <taxon>Chordata</taxon>
        <taxon>Craniata</taxon>
        <taxon>Vertebrata</taxon>
        <taxon>Chondrichthyes</taxon>
        <taxon>Elasmobranchii</taxon>
        <taxon>Galeomorphii</taxon>
        <taxon>Galeoidea</taxon>
        <taxon>Orectolobiformes</taxon>
        <taxon>Hemiscylliidae</taxon>
        <taxon>Chiloscyllium</taxon>
    </lineage>
</organism>
<comment type="caution">
    <text evidence="2">The sequence shown here is derived from an EMBL/GenBank/DDBJ whole genome shotgun (WGS) entry which is preliminary data.</text>
</comment>
<sequence length="62" mass="6779">MGQELVLGQEHHEDDEEDGEDEEDLDHQPAVGGDGLEVFEDLGVRRCHVQLCVLNIGINPAG</sequence>
<feature type="compositionally biased region" description="Acidic residues" evidence="1">
    <location>
        <begin position="13"/>
        <end position="25"/>
    </location>
</feature>
<feature type="non-terminal residue" evidence="2">
    <location>
        <position position="62"/>
    </location>
</feature>
<reference evidence="2 3" key="1">
    <citation type="journal article" date="2018" name="Nat. Ecol. Evol.">
        <title>Shark genomes provide insights into elasmobranch evolution and the origin of vertebrates.</title>
        <authorList>
            <person name="Hara Y"/>
            <person name="Yamaguchi K"/>
            <person name="Onimaru K"/>
            <person name="Kadota M"/>
            <person name="Koyanagi M"/>
            <person name="Keeley SD"/>
            <person name="Tatsumi K"/>
            <person name="Tanaka K"/>
            <person name="Motone F"/>
            <person name="Kageyama Y"/>
            <person name="Nozu R"/>
            <person name="Adachi N"/>
            <person name="Nishimura O"/>
            <person name="Nakagawa R"/>
            <person name="Tanegashima C"/>
            <person name="Kiyatake I"/>
            <person name="Matsumoto R"/>
            <person name="Murakumo K"/>
            <person name="Nishida K"/>
            <person name="Terakita A"/>
            <person name="Kuratani S"/>
            <person name="Sato K"/>
            <person name="Hyodo S Kuraku.S."/>
        </authorList>
    </citation>
    <scope>NUCLEOTIDE SEQUENCE [LARGE SCALE GENOMIC DNA]</scope>
</reference>
<dbReference type="Proteomes" id="UP000287033">
    <property type="component" value="Unassembled WGS sequence"/>
</dbReference>